<dbReference type="AlphaFoldDB" id="A0A7W8DYI4"/>
<organism evidence="1 2">
    <name type="scientific">Rhodopseudomonas rhenobacensis</name>
    <dbReference type="NCBI Taxonomy" id="87461"/>
    <lineage>
        <taxon>Bacteria</taxon>
        <taxon>Pseudomonadati</taxon>
        <taxon>Pseudomonadota</taxon>
        <taxon>Alphaproteobacteria</taxon>
        <taxon>Hyphomicrobiales</taxon>
        <taxon>Nitrobacteraceae</taxon>
        <taxon>Rhodopseudomonas</taxon>
    </lineage>
</organism>
<protein>
    <submittedName>
        <fullName evidence="1">Uncharacterized protein</fullName>
    </submittedName>
</protein>
<dbReference type="EMBL" id="JACHIH010000007">
    <property type="protein sequence ID" value="MBB5046968.1"/>
    <property type="molecule type" value="Genomic_DNA"/>
</dbReference>
<comment type="caution">
    <text evidence="1">The sequence shown here is derived from an EMBL/GenBank/DDBJ whole genome shotgun (WGS) entry which is preliminary data.</text>
</comment>
<dbReference type="Proteomes" id="UP000542353">
    <property type="component" value="Unassembled WGS sequence"/>
</dbReference>
<sequence>MIDVTVTENGETLATLSFDDADMFYEIRGMRIRLAGAVIASRGAPIWQRVAHAAVMAANMRPDRD</sequence>
<dbReference type="RefSeq" id="WP_184256355.1">
    <property type="nucleotide sequence ID" value="NZ_JACHIH010000007.1"/>
</dbReference>
<proteinExistence type="predicted"/>
<evidence type="ECO:0000313" key="2">
    <source>
        <dbReference type="Proteomes" id="UP000542353"/>
    </source>
</evidence>
<evidence type="ECO:0000313" key="1">
    <source>
        <dbReference type="EMBL" id="MBB5046968.1"/>
    </source>
</evidence>
<gene>
    <name evidence="1" type="ORF">HNR60_001717</name>
</gene>
<accession>A0A7W8DYI4</accession>
<reference evidence="1 2" key="1">
    <citation type="submission" date="2020-08" db="EMBL/GenBank/DDBJ databases">
        <title>Genomic Encyclopedia of Type Strains, Phase IV (KMG-IV): sequencing the most valuable type-strain genomes for metagenomic binning, comparative biology and taxonomic classification.</title>
        <authorList>
            <person name="Goeker M."/>
        </authorList>
    </citation>
    <scope>NUCLEOTIDE SEQUENCE [LARGE SCALE GENOMIC DNA]</scope>
    <source>
        <strain evidence="1 2">DSM 12706</strain>
    </source>
</reference>
<name>A0A7W8DYI4_9BRAD</name>
<keyword evidence="2" id="KW-1185">Reference proteome</keyword>